<protein>
    <submittedName>
        <fullName evidence="2">Uncharacterized protein</fullName>
    </submittedName>
</protein>
<organism evidence="2 3">
    <name type="scientific">Plakobranchus ocellatus</name>
    <dbReference type="NCBI Taxonomy" id="259542"/>
    <lineage>
        <taxon>Eukaryota</taxon>
        <taxon>Metazoa</taxon>
        <taxon>Spiralia</taxon>
        <taxon>Lophotrochozoa</taxon>
        <taxon>Mollusca</taxon>
        <taxon>Gastropoda</taxon>
        <taxon>Heterobranchia</taxon>
        <taxon>Euthyneura</taxon>
        <taxon>Panpulmonata</taxon>
        <taxon>Sacoglossa</taxon>
        <taxon>Placobranchoidea</taxon>
        <taxon>Plakobranchidae</taxon>
        <taxon>Plakobranchus</taxon>
    </lineage>
</organism>
<dbReference type="EMBL" id="BLXT01007109">
    <property type="protein sequence ID" value="GFO36595.1"/>
    <property type="molecule type" value="Genomic_DNA"/>
</dbReference>
<proteinExistence type="predicted"/>
<dbReference type="AlphaFoldDB" id="A0AAV4CXG6"/>
<comment type="caution">
    <text evidence="2">The sequence shown here is derived from an EMBL/GenBank/DDBJ whole genome shotgun (WGS) entry which is preliminary data.</text>
</comment>
<sequence length="58" mass="6110">DDGDGGDNDRGGEDYASDDSDHDGSGGDDNDDNDDDDDGDDNDDNFVGSVRIAIMLVR</sequence>
<keyword evidence="3" id="KW-1185">Reference proteome</keyword>
<name>A0AAV4CXG6_9GAST</name>
<accession>A0AAV4CXG6</accession>
<dbReference type="Proteomes" id="UP000735302">
    <property type="component" value="Unassembled WGS sequence"/>
</dbReference>
<evidence type="ECO:0000256" key="1">
    <source>
        <dbReference type="SAM" id="MobiDB-lite"/>
    </source>
</evidence>
<feature type="compositionally biased region" description="Acidic residues" evidence="1">
    <location>
        <begin position="15"/>
        <end position="44"/>
    </location>
</feature>
<evidence type="ECO:0000313" key="3">
    <source>
        <dbReference type="Proteomes" id="UP000735302"/>
    </source>
</evidence>
<feature type="non-terminal residue" evidence="2">
    <location>
        <position position="1"/>
    </location>
</feature>
<reference evidence="2 3" key="1">
    <citation type="journal article" date="2021" name="Elife">
        <title>Chloroplast acquisition without the gene transfer in kleptoplastic sea slugs, Plakobranchus ocellatus.</title>
        <authorList>
            <person name="Maeda T."/>
            <person name="Takahashi S."/>
            <person name="Yoshida T."/>
            <person name="Shimamura S."/>
            <person name="Takaki Y."/>
            <person name="Nagai Y."/>
            <person name="Toyoda A."/>
            <person name="Suzuki Y."/>
            <person name="Arimoto A."/>
            <person name="Ishii H."/>
            <person name="Satoh N."/>
            <person name="Nishiyama T."/>
            <person name="Hasebe M."/>
            <person name="Maruyama T."/>
            <person name="Minagawa J."/>
            <person name="Obokata J."/>
            <person name="Shigenobu S."/>
        </authorList>
    </citation>
    <scope>NUCLEOTIDE SEQUENCE [LARGE SCALE GENOMIC DNA]</scope>
</reference>
<feature type="region of interest" description="Disordered" evidence="1">
    <location>
        <begin position="1"/>
        <end position="48"/>
    </location>
</feature>
<gene>
    <name evidence="2" type="ORF">PoB_006310000</name>
</gene>
<evidence type="ECO:0000313" key="2">
    <source>
        <dbReference type="EMBL" id="GFO36595.1"/>
    </source>
</evidence>